<keyword evidence="15" id="KW-1185">Reference proteome</keyword>
<comment type="subunit">
    <text evidence="4">Homodimer.</text>
</comment>
<keyword evidence="8" id="KW-0784">Thiamine biosynthesis</keyword>
<evidence type="ECO:0000313" key="14">
    <source>
        <dbReference type="EMBL" id="MFB9312211.1"/>
    </source>
</evidence>
<evidence type="ECO:0000256" key="3">
    <source>
        <dbReference type="ARBA" id="ARBA00009406"/>
    </source>
</evidence>
<dbReference type="InterPro" id="IPR027939">
    <property type="entry name" value="NMT1/THI5"/>
</dbReference>
<dbReference type="Pfam" id="PF09084">
    <property type="entry name" value="NMT1"/>
    <property type="match status" value="1"/>
</dbReference>
<dbReference type="PANTHER" id="PTHR31528">
    <property type="entry name" value="4-AMINO-5-HYDROXYMETHYL-2-METHYLPYRIMIDINE PHOSPHATE SYNTHASE THI11-RELATED"/>
    <property type="match status" value="1"/>
</dbReference>
<comment type="pathway">
    <text evidence="2">Cofactor biosynthesis; thiamine diphosphate biosynthesis.</text>
</comment>
<protein>
    <recommendedName>
        <fullName evidence="10">Thiamine pyrimidine synthase</fullName>
    </recommendedName>
</protein>
<evidence type="ECO:0000256" key="12">
    <source>
        <dbReference type="SAM" id="SignalP"/>
    </source>
</evidence>
<comment type="catalytic activity">
    <reaction evidence="11">
        <text>N(6)-(pyridoxal phosphate)-L-lysyl-[4-amino-5-hydroxymethyl-2-methylpyrimidine phosphate synthase] + L-histidyl-[4-amino-5-hydroxymethyl-2-methylpyrimidine phosphate synthase] + 2 Fe(3+) + 4 H2O = L-lysyl-[4-amino-5-hydroxymethyl-2-methylpyrimidine phosphate synthase] + (2S)-2-amino-5-hydroxy-4-oxopentanoyl-[4-amino-5-hydroxymethyl-2-methylpyrimidine phosphate synthase] + 4-amino-2-methyl-5-(phosphooxymethyl)pyrimidine + 3-oxopropanoate + 2 Fe(2+) + 2 H(+)</text>
        <dbReference type="Rhea" id="RHEA:65756"/>
        <dbReference type="Rhea" id="RHEA-COMP:16892"/>
        <dbReference type="Rhea" id="RHEA-COMP:16893"/>
        <dbReference type="Rhea" id="RHEA-COMP:16894"/>
        <dbReference type="Rhea" id="RHEA-COMP:16895"/>
        <dbReference type="ChEBI" id="CHEBI:15377"/>
        <dbReference type="ChEBI" id="CHEBI:15378"/>
        <dbReference type="ChEBI" id="CHEBI:29033"/>
        <dbReference type="ChEBI" id="CHEBI:29034"/>
        <dbReference type="ChEBI" id="CHEBI:29969"/>
        <dbReference type="ChEBI" id="CHEBI:29979"/>
        <dbReference type="ChEBI" id="CHEBI:33190"/>
        <dbReference type="ChEBI" id="CHEBI:58354"/>
        <dbReference type="ChEBI" id="CHEBI:143915"/>
        <dbReference type="ChEBI" id="CHEBI:157692"/>
    </reaction>
    <physiologicalReaction direction="left-to-right" evidence="11">
        <dbReference type="Rhea" id="RHEA:65757"/>
    </physiologicalReaction>
</comment>
<dbReference type="SUPFAM" id="SSF53850">
    <property type="entry name" value="Periplasmic binding protein-like II"/>
    <property type="match status" value="1"/>
</dbReference>
<keyword evidence="6" id="KW-0479">Metal-binding</keyword>
<evidence type="ECO:0000256" key="6">
    <source>
        <dbReference type="ARBA" id="ARBA00022723"/>
    </source>
</evidence>
<comment type="similarity">
    <text evidence="3">Belongs to the NMT1/THI5 family.</text>
</comment>
<dbReference type="PANTHER" id="PTHR31528:SF1">
    <property type="entry name" value="4-AMINO-5-HYDROXYMETHYL-2-METHYLPYRIMIDINE PHOSPHATE SYNTHASE THI11-RELATED"/>
    <property type="match status" value="1"/>
</dbReference>
<feature type="domain" description="SsuA/THI5-like" evidence="13">
    <location>
        <begin position="69"/>
        <end position="278"/>
    </location>
</feature>
<feature type="signal peptide" evidence="12">
    <location>
        <begin position="1"/>
        <end position="34"/>
    </location>
</feature>
<evidence type="ECO:0000256" key="1">
    <source>
        <dbReference type="ARBA" id="ARBA00003469"/>
    </source>
</evidence>
<keyword evidence="7" id="KW-0663">Pyridoxal phosphate</keyword>
<evidence type="ECO:0000256" key="7">
    <source>
        <dbReference type="ARBA" id="ARBA00022898"/>
    </source>
</evidence>
<dbReference type="RefSeq" id="WP_140010529.1">
    <property type="nucleotide sequence ID" value="NZ_JBHMDG010000004.1"/>
</dbReference>
<keyword evidence="9" id="KW-0408">Iron</keyword>
<evidence type="ECO:0000256" key="10">
    <source>
        <dbReference type="ARBA" id="ARBA00033171"/>
    </source>
</evidence>
<evidence type="ECO:0000256" key="9">
    <source>
        <dbReference type="ARBA" id="ARBA00023004"/>
    </source>
</evidence>
<gene>
    <name evidence="14" type="ORF">ACFFRI_04060</name>
</gene>
<name>A0ABV5K643_9ACTN</name>
<reference evidence="14 15" key="1">
    <citation type="submission" date="2024-09" db="EMBL/GenBank/DDBJ databases">
        <authorList>
            <person name="Sun Q."/>
            <person name="Mori K."/>
        </authorList>
    </citation>
    <scope>NUCLEOTIDE SEQUENCE [LARGE SCALE GENOMIC DNA]</scope>
    <source>
        <strain evidence="14 15">JCM 9626</strain>
    </source>
</reference>
<evidence type="ECO:0000259" key="13">
    <source>
        <dbReference type="Pfam" id="PF09084"/>
    </source>
</evidence>
<accession>A0ABV5K643</accession>
<proteinExistence type="inferred from homology"/>
<evidence type="ECO:0000256" key="8">
    <source>
        <dbReference type="ARBA" id="ARBA00022977"/>
    </source>
</evidence>
<evidence type="ECO:0000256" key="2">
    <source>
        <dbReference type="ARBA" id="ARBA00004948"/>
    </source>
</evidence>
<comment type="function">
    <text evidence="1">Responsible for the formation of the pyrimidine heterocycle in the thiamine biosynthesis pathway. Catalyzes the formation of hydroxymethylpyrimidine phosphate (HMP-P) from histidine and pyridoxal phosphate (PLP). The protein uses PLP and the active site histidine to form HMP-P, generating an inactive enzyme. The enzyme can only undergo a single turnover, which suggests it is a suicide enzyme.</text>
</comment>
<keyword evidence="12" id="KW-0732">Signal</keyword>
<dbReference type="Gene3D" id="3.40.190.10">
    <property type="entry name" value="Periplasmic binding protein-like II"/>
    <property type="match status" value="2"/>
</dbReference>
<evidence type="ECO:0000313" key="15">
    <source>
        <dbReference type="Proteomes" id="UP001589750"/>
    </source>
</evidence>
<evidence type="ECO:0000256" key="5">
    <source>
        <dbReference type="ARBA" id="ARBA00022679"/>
    </source>
</evidence>
<organism evidence="14 15">
    <name type="scientific">Nocardioides plantarum</name>
    <dbReference type="NCBI Taxonomy" id="29299"/>
    <lineage>
        <taxon>Bacteria</taxon>
        <taxon>Bacillati</taxon>
        <taxon>Actinomycetota</taxon>
        <taxon>Actinomycetes</taxon>
        <taxon>Propionibacteriales</taxon>
        <taxon>Nocardioidaceae</taxon>
        <taxon>Nocardioides</taxon>
    </lineage>
</organism>
<sequence length="367" mass="38949">MTSTTHRLLRTSPARRTRRWQAAIALTAATVLLAACGDDGGDSEASGAGDGSDGNGFGTVSVQLSWIKNAEFAGEFMADDKGYFKDAGFDKVNLLPGPVSTEELVATGKADFGLSNAISTGASIANSDFPLKIVGTTYQKNPFSILSISDKGNIKTPQDLVGKKIGVQDPNLSLFNALLAANDIDPDDVEIVPNGFDIAPLEDGQIDGLVAYVTNESLLVKGDGFDTVDLPFADNGLPFVAESVIATEDTIKNKPDMVKAFLKAEIQGWNDACADPEAGAKLAVDKYGVDIDPPLELEKEVAQAEQQCDLLVNTDETAANGLFTISDDLVQDNLASLKAAKIDLKADDIFDLDLLGEVYRDNPELKK</sequence>
<dbReference type="Proteomes" id="UP001589750">
    <property type="component" value="Unassembled WGS sequence"/>
</dbReference>
<evidence type="ECO:0000256" key="11">
    <source>
        <dbReference type="ARBA" id="ARBA00048179"/>
    </source>
</evidence>
<dbReference type="InterPro" id="IPR015168">
    <property type="entry name" value="SsuA/THI5"/>
</dbReference>
<evidence type="ECO:0000256" key="4">
    <source>
        <dbReference type="ARBA" id="ARBA00011738"/>
    </source>
</evidence>
<feature type="chain" id="PRO_5045533391" description="Thiamine pyrimidine synthase" evidence="12">
    <location>
        <begin position="35"/>
        <end position="367"/>
    </location>
</feature>
<keyword evidence="5" id="KW-0808">Transferase</keyword>
<dbReference type="EMBL" id="JBHMDG010000004">
    <property type="protein sequence ID" value="MFB9312211.1"/>
    <property type="molecule type" value="Genomic_DNA"/>
</dbReference>
<comment type="caution">
    <text evidence="14">The sequence shown here is derived from an EMBL/GenBank/DDBJ whole genome shotgun (WGS) entry which is preliminary data.</text>
</comment>